<evidence type="ECO:0000313" key="6">
    <source>
        <dbReference type="Proteomes" id="UP001500403"/>
    </source>
</evidence>
<accession>A0ABN3XK48</accession>
<protein>
    <recommendedName>
        <fullName evidence="4">Nudix hydrolase domain-containing protein</fullName>
    </recommendedName>
</protein>
<dbReference type="PRINTS" id="PR00502">
    <property type="entry name" value="NUDIXFAMILY"/>
</dbReference>
<dbReference type="PANTHER" id="PTHR43046">
    <property type="entry name" value="GDP-MANNOSE MANNOSYL HYDROLASE"/>
    <property type="match status" value="1"/>
</dbReference>
<evidence type="ECO:0000256" key="1">
    <source>
        <dbReference type="ARBA" id="ARBA00001946"/>
    </source>
</evidence>
<dbReference type="InterPro" id="IPR020476">
    <property type="entry name" value="Nudix_hydrolase"/>
</dbReference>
<reference evidence="5 6" key="1">
    <citation type="journal article" date="2019" name="Int. J. Syst. Evol. Microbiol.">
        <title>The Global Catalogue of Microorganisms (GCM) 10K type strain sequencing project: providing services to taxonomists for standard genome sequencing and annotation.</title>
        <authorList>
            <consortium name="The Broad Institute Genomics Platform"/>
            <consortium name="The Broad Institute Genome Sequencing Center for Infectious Disease"/>
            <person name="Wu L."/>
            <person name="Ma J."/>
        </authorList>
    </citation>
    <scope>NUCLEOTIDE SEQUENCE [LARGE SCALE GENOMIC DNA]</scope>
    <source>
        <strain evidence="5 6">JCM 9088</strain>
    </source>
</reference>
<feature type="compositionally biased region" description="Basic and acidic residues" evidence="3">
    <location>
        <begin position="10"/>
        <end position="19"/>
    </location>
</feature>
<dbReference type="SUPFAM" id="SSF55811">
    <property type="entry name" value="Nudix"/>
    <property type="match status" value="1"/>
</dbReference>
<evidence type="ECO:0000313" key="5">
    <source>
        <dbReference type="EMBL" id="GAA2962848.1"/>
    </source>
</evidence>
<sequence length="164" mass="17528">MTAHPATPAERPERPERARPAPNGLTGVGVVVAGPEDRVLLGLAHDGRWELPGGKVDPGESFEEAAVRELAEETSLRADAGAVRVVAVLVDGARGITRVTAAAVLESATGVPRVTEPHKIVRWEWFGAEDVPEDLFVPSAAVLRAWRPELDLPRAPAHCYPTAR</sequence>
<keyword evidence="6" id="KW-1185">Reference proteome</keyword>
<keyword evidence="2" id="KW-0378">Hydrolase</keyword>
<dbReference type="InterPro" id="IPR015797">
    <property type="entry name" value="NUDIX_hydrolase-like_dom_sf"/>
</dbReference>
<proteinExistence type="predicted"/>
<evidence type="ECO:0000256" key="2">
    <source>
        <dbReference type="ARBA" id="ARBA00022801"/>
    </source>
</evidence>
<dbReference type="Pfam" id="PF00293">
    <property type="entry name" value="NUDIX"/>
    <property type="match status" value="1"/>
</dbReference>
<feature type="region of interest" description="Disordered" evidence="3">
    <location>
        <begin position="1"/>
        <end position="26"/>
    </location>
</feature>
<name>A0ABN3XK48_9ACTN</name>
<dbReference type="EMBL" id="BAAAUD010000053">
    <property type="protein sequence ID" value="GAA2962848.1"/>
    <property type="molecule type" value="Genomic_DNA"/>
</dbReference>
<dbReference type="RefSeq" id="WP_344498565.1">
    <property type="nucleotide sequence ID" value="NZ_BAAAUD010000053.1"/>
</dbReference>
<dbReference type="PANTHER" id="PTHR43046:SF14">
    <property type="entry name" value="MUTT_NUDIX FAMILY PROTEIN"/>
    <property type="match status" value="1"/>
</dbReference>
<gene>
    <name evidence="5" type="ORF">GCM10010446_55440</name>
</gene>
<dbReference type="Gene3D" id="3.90.79.10">
    <property type="entry name" value="Nucleoside Triphosphate Pyrophosphohydrolase"/>
    <property type="match status" value="1"/>
</dbReference>
<dbReference type="PROSITE" id="PS51462">
    <property type="entry name" value="NUDIX"/>
    <property type="match status" value="1"/>
</dbReference>
<feature type="domain" description="Nudix hydrolase" evidence="4">
    <location>
        <begin position="22"/>
        <end position="148"/>
    </location>
</feature>
<dbReference type="InterPro" id="IPR000086">
    <property type="entry name" value="NUDIX_hydrolase_dom"/>
</dbReference>
<comment type="caution">
    <text evidence="5">The sequence shown here is derived from an EMBL/GenBank/DDBJ whole genome shotgun (WGS) entry which is preliminary data.</text>
</comment>
<comment type="cofactor">
    <cofactor evidence="1">
        <name>Mg(2+)</name>
        <dbReference type="ChEBI" id="CHEBI:18420"/>
    </cofactor>
</comment>
<dbReference type="Proteomes" id="UP001500403">
    <property type="component" value="Unassembled WGS sequence"/>
</dbReference>
<evidence type="ECO:0000259" key="4">
    <source>
        <dbReference type="PROSITE" id="PS51462"/>
    </source>
</evidence>
<evidence type="ECO:0000256" key="3">
    <source>
        <dbReference type="SAM" id="MobiDB-lite"/>
    </source>
</evidence>
<dbReference type="CDD" id="cd04678">
    <property type="entry name" value="NUDIX_MTH2_Nudt15"/>
    <property type="match status" value="1"/>
</dbReference>
<organism evidence="5 6">
    <name type="scientific">Streptomyces enissocaesilis</name>
    <dbReference type="NCBI Taxonomy" id="332589"/>
    <lineage>
        <taxon>Bacteria</taxon>
        <taxon>Bacillati</taxon>
        <taxon>Actinomycetota</taxon>
        <taxon>Actinomycetes</taxon>
        <taxon>Kitasatosporales</taxon>
        <taxon>Streptomycetaceae</taxon>
        <taxon>Streptomyces</taxon>
        <taxon>Streptomyces rochei group</taxon>
    </lineage>
</organism>